<comment type="caution">
    <text evidence="10">The sequence shown here is derived from an EMBL/GenBank/DDBJ whole genome shotgun (WGS) entry which is preliminary data.</text>
</comment>
<dbReference type="GO" id="GO:0016020">
    <property type="term" value="C:membrane"/>
    <property type="evidence" value="ECO:0007669"/>
    <property type="project" value="UniProtKB-SubCell"/>
</dbReference>
<feature type="transmembrane region" description="Helical" evidence="9">
    <location>
        <begin position="12"/>
        <end position="30"/>
    </location>
</feature>
<evidence type="ECO:0000256" key="6">
    <source>
        <dbReference type="ARBA" id="ARBA00023136"/>
    </source>
</evidence>
<reference evidence="10 11" key="1">
    <citation type="submission" date="2022-12" db="EMBL/GenBank/DDBJ databases">
        <title>Chromosome-scale assembly of the Ensete ventricosum genome.</title>
        <authorList>
            <person name="Dussert Y."/>
            <person name="Stocks J."/>
            <person name="Wendawek A."/>
            <person name="Woldeyes F."/>
            <person name="Nichols R.A."/>
            <person name="Borrell J.S."/>
        </authorList>
    </citation>
    <scope>NUCLEOTIDE SEQUENCE [LARGE SCALE GENOMIC DNA]</scope>
    <source>
        <strain evidence="11">cv. Maze</strain>
        <tissue evidence="10">Seeds</tissue>
    </source>
</reference>
<keyword evidence="5 8" id="KW-1133">Transmembrane helix</keyword>
<dbReference type="InterPro" id="IPR004326">
    <property type="entry name" value="Mlo"/>
</dbReference>
<gene>
    <name evidence="8" type="primary">MLO</name>
    <name evidence="10" type="ORF">OPV22_022731</name>
</gene>
<feature type="transmembrane region" description="Helical" evidence="9">
    <location>
        <begin position="277"/>
        <end position="298"/>
    </location>
</feature>
<evidence type="ECO:0000256" key="7">
    <source>
        <dbReference type="ARBA" id="ARBA00023265"/>
    </source>
</evidence>
<evidence type="ECO:0000256" key="4">
    <source>
        <dbReference type="ARBA" id="ARBA00022821"/>
    </source>
</evidence>
<evidence type="ECO:0000256" key="1">
    <source>
        <dbReference type="ARBA" id="ARBA00004141"/>
    </source>
</evidence>
<feature type="transmembrane region" description="Helical" evidence="9">
    <location>
        <begin position="248"/>
        <end position="271"/>
    </location>
</feature>
<dbReference type="Proteomes" id="UP001222027">
    <property type="component" value="Unassembled WGS sequence"/>
</dbReference>
<keyword evidence="6 8" id="KW-0472">Membrane</keyword>
<accession>A0AAV8QV22</accession>
<feature type="transmembrane region" description="Helical" evidence="9">
    <location>
        <begin position="371"/>
        <end position="396"/>
    </location>
</feature>
<proteinExistence type="inferred from homology"/>
<dbReference type="AlphaFoldDB" id="A0AAV8QV22"/>
<keyword evidence="4 8" id="KW-0611">Plant defense</keyword>
<evidence type="ECO:0000256" key="2">
    <source>
        <dbReference type="ARBA" id="ARBA00006574"/>
    </source>
</evidence>
<comment type="domain">
    <text evidence="8">The C-terminus contains a calmodulin-binding domain, which binds calmodulin in a calcium-dependent fashion.</text>
</comment>
<organism evidence="10 11">
    <name type="scientific">Ensete ventricosum</name>
    <name type="common">Abyssinian banana</name>
    <name type="synonym">Musa ensete</name>
    <dbReference type="NCBI Taxonomy" id="4639"/>
    <lineage>
        <taxon>Eukaryota</taxon>
        <taxon>Viridiplantae</taxon>
        <taxon>Streptophyta</taxon>
        <taxon>Embryophyta</taxon>
        <taxon>Tracheophyta</taxon>
        <taxon>Spermatophyta</taxon>
        <taxon>Magnoliopsida</taxon>
        <taxon>Liliopsida</taxon>
        <taxon>Zingiberales</taxon>
        <taxon>Musaceae</taxon>
        <taxon>Ensete</taxon>
    </lineage>
</organism>
<feature type="transmembrane region" description="Helical" evidence="9">
    <location>
        <begin position="125"/>
        <end position="146"/>
    </location>
</feature>
<keyword evidence="7 8" id="KW-0568">Pathogenesis-related protein</keyword>
<dbReference type="GO" id="GO:0006952">
    <property type="term" value="P:defense response"/>
    <property type="evidence" value="ECO:0007669"/>
    <property type="project" value="UniProtKB-KW"/>
</dbReference>
<name>A0AAV8QV22_ENSVE</name>
<evidence type="ECO:0000256" key="8">
    <source>
        <dbReference type="RuleBase" id="RU280816"/>
    </source>
</evidence>
<sequence>MMNQEASLEVTPTWAVAGVCCILIFLALIIEHALHRLTLLLERRKRKTLNQALNHVKAELRNLGFMSLLLTVAEQPISKICVPASLGDSFLPCKDAAPPGRFVEEQACQEKGRVSLVSSVGTQQLQILIIVLAVFHILSCLGTLVLGEAKMKKWKAWEEETSTLEYQLSNDPRRFKLTRETSFGQRHLKIWSNHHLFLWIVCFFRQFTDSVSKADYFSLRRGFVAVHFSQDCKFDFRKFLQRSLDKDFAVVVSISSWIWICAVFLIFFNAYGFYSHYWLPFVPLVILLVIGTKLEVIITTMCLKSSNQAIVVPGTISVELENSNFWFAQPRLLLHLVQFILIQNSFQLAFFTWAWYNFGVRSCFHREVADIILSFGTGVLVQFLCAYVTLPLYALVTQMGSSMKETIFTDEVMEGLKSWKKRARKNLANQRSVSSDTFLPRPYTWRTDEASSSCSRAPGKPEFRYPSRRVELLEVQRVVEEVIQHGANNMPNDGEVSFGLWR</sequence>
<comment type="function">
    <text evidence="8">May be involved in modulation of pathogen defense and leaf cell death.</text>
</comment>
<dbReference type="PANTHER" id="PTHR31942:SF72">
    <property type="entry name" value="MLO-LIKE PROTEIN"/>
    <property type="match status" value="1"/>
</dbReference>
<dbReference type="PANTHER" id="PTHR31942">
    <property type="entry name" value="MLO-LIKE PROTEIN 1"/>
    <property type="match status" value="1"/>
</dbReference>
<dbReference type="GO" id="GO:0005516">
    <property type="term" value="F:calmodulin binding"/>
    <property type="evidence" value="ECO:0007669"/>
    <property type="project" value="UniProtKB-KW"/>
</dbReference>
<dbReference type="Pfam" id="PF03094">
    <property type="entry name" value="Mlo"/>
    <property type="match status" value="2"/>
</dbReference>
<comment type="similarity">
    <text evidence="2 8">Belongs to the MLO family.</text>
</comment>
<dbReference type="EMBL" id="JAQQAF010000006">
    <property type="protein sequence ID" value="KAJ8479004.1"/>
    <property type="molecule type" value="Genomic_DNA"/>
</dbReference>
<evidence type="ECO:0000313" key="10">
    <source>
        <dbReference type="EMBL" id="KAJ8479004.1"/>
    </source>
</evidence>
<evidence type="ECO:0000313" key="11">
    <source>
        <dbReference type="Proteomes" id="UP001222027"/>
    </source>
</evidence>
<keyword evidence="8" id="KW-0112">Calmodulin-binding</keyword>
<evidence type="ECO:0000256" key="3">
    <source>
        <dbReference type="ARBA" id="ARBA00022692"/>
    </source>
</evidence>
<evidence type="ECO:0000256" key="5">
    <source>
        <dbReference type="ARBA" id="ARBA00022989"/>
    </source>
</evidence>
<protein>
    <recommendedName>
        <fullName evidence="8">MLO-like protein</fullName>
    </recommendedName>
</protein>
<keyword evidence="3 8" id="KW-0812">Transmembrane</keyword>
<comment type="subcellular location">
    <subcellularLocation>
        <location evidence="1 8">Membrane</location>
        <topology evidence="1 8">Multi-pass membrane protein</topology>
    </subcellularLocation>
</comment>
<feature type="transmembrane region" description="Helical" evidence="9">
    <location>
        <begin position="332"/>
        <end position="356"/>
    </location>
</feature>
<keyword evidence="11" id="KW-1185">Reference proteome</keyword>
<evidence type="ECO:0000256" key="9">
    <source>
        <dbReference type="SAM" id="Phobius"/>
    </source>
</evidence>